<evidence type="ECO:0000256" key="10">
    <source>
        <dbReference type="SAM" id="Coils"/>
    </source>
</evidence>
<feature type="transmembrane region" description="Helical" evidence="11">
    <location>
        <begin position="595"/>
        <end position="612"/>
    </location>
</feature>
<keyword evidence="8" id="KW-0496">Mitochondrion</keyword>
<evidence type="ECO:0000313" key="15">
    <source>
        <dbReference type="EMBL" id="KAF4659700.1"/>
    </source>
</evidence>
<feature type="domain" description="CSC1/OSCA1-like cytosolic" evidence="14">
    <location>
        <begin position="191"/>
        <end position="299"/>
    </location>
</feature>
<feature type="transmembrane region" description="Helical" evidence="11">
    <location>
        <begin position="148"/>
        <end position="169"/>
    </location>
</feature>
<keyword evidence="7 11" id="KW-1133">Transmembrane helix</keyword>
<accession>A0A7J6LKY4</accession>
<dbReference type="GO" id="GO:0031966">
    <property type="term" value="C:mitochondrial membrane"/>
    <property type="evidence" value="ECO:0007669"/>
    <property type="project" value="UniProtKB-SubCell"/>
</dbReference>
<dbReference type="Pfam" id="PF13967">
    <property type="entry name" value="RSN1_TM"/>
    <property type="match status" value="1"/>
</dbReference>
<keyword evidence="9 11" id="KW-0472">Membrane</keyword>
<dbReference type="GO" id="GO:0006865">
    <property type="term" value="P:amino acid transport"/>
    <property type="evidence" value="ECO:0007669"/>
    <property type="project" value="UniProtKB-KW"/>
</dbReference>
<dbReference type="AlphaFoldDB" id="A0A7J6LKY4"/>
<evidence type="ECO:0000256" key="4">
    <source>
        <dbReference type="ARBA" id="ARBA00022448"/>
    </source>
</evidence>
<evidence type="ECO:0000259" key="14">
    <source>
        <dbReference type="Pfam" id="PF14703"/>
    </source>
</evidence>
<dbReference type="PANTHER" id="PTHR13018">
    <property type="entry name" value="PROBABLE MEMBRANE PROTEIN DUF221-RELATED"/>
    <property type="match status" value="1"/>
</dbReference>
<dbReference type="Pfam" id="PF14703">
    <property type="entry name" value="PHM7_cyt"/>
    <property type="match status" value="1"/>
</dbReference>
<dbReference type="InterPro" id="IPR027815">
    <property type="entry name" value="CSC1/OSCA1-like_cyt"/>
</dbReference>
<comment type="similarity">
    <text evidence="3">Belongs to the CSC1 (TC 1.A.17) family.</text>
</comment>
<dbReference type="Proteomes" id="UP000591131">
    <property type="component" value="Unassembled WGS sequence"/>
</dbReference>
<keyword evidence="6" id="KW-0029">Amino-acid transport</keyword>
<evidence type="ECO:0000259" key="13">
    <source>
        <dbReference type="Pfam" id="PF13967"/>
    </source>
</evidence>
<evidence type="ECO:0000256" key="5">
    <source>
        <dbReference type="ARBA" id="ARBA00022692"/>
    </source>
</evidence>
<name>A0A7J6LKY4_PERCH</name>
<protein>
    <submittedName>
        <fullName evidence="15">Uncharacterized protein</fullName>
    </submittedName>
</protein>
<dbReference type="GO" id="GO:0005227">
    <property type="term" value="F:calcium-activated cation channel activity"/>
    <property type="evidence" value="ECO:0007669"/>
    <property type="project" value="InterPro"/>
</dbReference>
<keyword evidence="4" id="KW-0813">Transport</keyword>
<dbReference type="InterPro" id="IPR045122">
    <property type="entry name" value="Csc1-like"/>
</dbReference>
<feature type="transmembrane region" description="Helical" evidence="11">
    <location>
        <begin position="20"/>
        <end position="42"/>
    </location>
</feature>
<dbReference type="EMBL" id="JAAPAO010000443">
    <property type="protein sequence ID" value="KAF4659700.1"/>
    <property type="molecule type" value="Genomic_DNA"/>
</dbReference>
<evidence type="ECO:0000256" key="2">
    <source>
        <dbReference type="ARBA" id="ARBA00005974"/>
    </source>
</evidence>
<organism evidence="15 16">
    <name type="scientific">Perkinsus chesapeaki</name>
    <name type="common">Clam parasite</name>
    <name type="synonym">Perkinsus andrewsi</name>
    <dbReference type="NCBI Taxonomy" id="330153"/>
    <lineage>
        <taxon>Eukaryota</taxon>
        <taxon>Sar</taxon>
        <taxon>Alveolata</taxon>
        <taxon>Perkinsozoa</taxon>
        <taxon>Perkinsea</taxon>
        <taxon>Perkinsida</taxon>
        <taxon>Perkinsidae</taxon>
        <taxon>Perkinsus</taxon>
    </lineage>
</organism>
<dbReference type="OrthoDB" id="1689567at2759"/>
<gene>
    <name evidence="15" type="ORF">FOL47_007476</name>
</gene>
<sequence length="1075" mass="119153">MSSTPTPTPSPETDQVGGEAVLLSFALYIGIFAVLVLVYTVLRSRLPKLYQPRKYIAQLQCLLSSRDYPKFGQWIPGAFKITDDELFVDAGLDSVAFIRLLRMGTKVALVSCLNAIYLIPVYKYMGEETSAEDELARWSLGHLPTGSAAMWATLIASYIIFPSTLYLIYKEFSWYLRKRHEFMSRDVVSNYAVFIRCIPEALRSNERLREYLECISPGQIADVRVALDVDELEKQVEQREEVVPALEHAYNVLQCKGVRQESRVSLCSKEKVDSITKLETELALLNDSISKTIEEAEEFQEAADEGEPQKGFEISDVSRLVPLIPLNKLTSRKSFRVRSAAFVTYRSLQSTMAALQMLLHEEPFKLCPEPTPIPEQVYWSNVGMPHLHQQLGLLVSLSATIALCIFWTIPVAFVASISKVSFLKQELPFLADAAEAWPPMDILLQQISPIALSILNALLPVFLLIFSKWEGHISLATLNASLFGKLALFYIIQTFFVSAIASSLLASLKDLTESPLETIQTILATNLPQQSNYFISFVFVQIGLDLGLELIRVVPAATALLRRWLGPNLSEKERSRPWLGLSPLSAPKVLESPKLVSTVMLFFMILFVYSVMSPITSFVMAFAFFSFAIVYKIEYACVYDPSEDTGGQLWSRAIRFIIACSIIAEFTVLAVLAIKGGAVVSPLMFPLFIGTILFWIYLEQRHFLAAAYLPAKSCASIDKERQSLGFNSEAWQGCYNPTAMRYKSIEPDVSEDIRELPGDDIKSIEEGKLTPNRAASQGAVVSPGEPTTIGSATIDDKIQKEIYDARSALHDFHNGTSKLTDEELWKARKLKESAIHPDTGEMIPQPFRMSGYVPFNGPVCVGAVMAKSTPAIIFWHWINQSQNAFVNYFNRNASSPVDDATLTKSYLAAVTSAIAIAYGLSTVVKKRLPPARATVVLRWVGLPASMVASSANCFIMRHSELDTGITVFKKGTNEEVGTSRLAAKKALKEVVASRVLLQFPVFGVSPAFMTLPPIQKMCMAYPSLALPISTTVLLLSFGFGLPASIAAFPQTGIISEESLEPELQGHGDLEYNKGL</sequence>
<dbReference type="Pfam" id="PF02714">
    <property type="entry name" value="RSN1_7TM"/>
    <property type="match status" value="1"/>
</dbReference>
<reference evidence="15 16" key="1">
    <citation type="submission" date="2020-04" db="EMBL/GenBank/DDBJ databases">
        <title>Perkinsus chesapeaki whole genome sequence.</title>
        <authorList>
            <person name="Bogema D.R."/>
        </authorList>
    </citation>
    <scope>NUCLEOTIDE SEQUENCE [LARGE SCALE GENOMIC DNA]</scope>
    <source>
        <strain evidence="15">ATCC PRA-425</strain>
    </source>
</reference>
<dbReference type="InterPro" id="IPR004686">
    <property type="entry name" value="Mtc"/>
</dbReference>
<feature type="transmembrane region" description="Helical" evidence="11">
    <location>
        <begin position="680"/>
        <end position="698"/>
    </location>
</feature>
<evidence type="ECO:0000256" key="8">
    <source>
        <dbReference type="ARBA" id="ARBA00023128"/>
    </source>
</evidence>
<evidence type="ECO:0000313" key="16">
    <source>
        <dbReference type="Proteomes" id="UP000591131"/>
    </source>
</evidence>
<feature type="transmembrane region" description="Helical" evidence="11">
    <location>
        <begin position="906"/>
        <end position="924"/>
    </location>
</feature>
<evidence type="ECO:0000256" key="1">
    <source>
        <dbReference type="ARBA" id="ARBA00004225"/>
    </source>
</evidence>
<feature type="transmembrane region" description="Helical" evidence="11">
    <location>
        <begin position="447"/>
        <end position="466"/>
    </location>
</feature>
<comment type="caution">
    <text evidence="15">The sequence shown here is derived from an EMBL/GenBank/DDBJ whole genome shotgun (WGS) entry which is preliminary data.</text>
</comment>
<feature type="domain" description="CSC1/OSCA1-like N-terminal transmembrane" evidence="13">
    <location>
        <begin position="21"/>
        <end position="171"/>
    </location>
</feature>
<dbReference type="GO" id="GO:0005886">
    <property type="term" value="C:plasma membrane"/>
    <property type="evidence" value="ECO:0007669"/>
    <property type="project" value="TreeGrafter"/>
</dbReference>
<dbReference type="PANTHER" id="PTHR13018:SF5">
    <property type="entry name" value="RE44586P"/>
    <property type="match status" value="1"/>
</dbReference>
<dbReference type="InterPro" id="IPR003864">
    <property type="entry name" value="CSC1/OSCA1-like_7TM"/>
</dbReference>
<feature type="transmembrane region" description="Helical" evidence="11">
    <location>
        <begin position="107"/>
        <end position="125"/>
    </location>
</feature>
<feature type="transmembrane region" description="Helical" evidence="11">
    <location>
        <begin position="391"/>
        <end position="417"/>
    </location>
</feature>
<feature type="transmembrane region" description="Helical" evidence="11">
    <location>
        <begin position="995"/>
        <end position="1012"/>
    </location>
</feature>
<evidence type="ECO:0000256" key="3">
    <source>
        <dbReference type="ARBA" id="ARBA00007779"/>
    </source>
</evidence>
<comment type="subcellular location">
    <subcellularLocation>
        <location evidence="1">Mitochondrion membrane</location>
        <topology evidence="1">Multi-pass membrane protein</topology>
    </subcellularLocation>
</comment>
<comment type="similarity">
    <text evidence="2">Belongs to the sideroflexin family.</text>
</comment>
<evidence type="ECO:0000256" key="7">
    <source>
        <dbReference type="ARBA" id="ARBA00022989"/>
    </source>
</evidence>
<evidence type="ECO:0000259" key="12">
    <source>
        <dbReference type="Pfam" id="PF02714"/>
    </source>
</evidence>
<dbReference type="InterPro" id="IPR032880">
    <property type="entry name" value="CSC1/OSCA1-like_N"/>
</dbReference>
<proteinExistence type="inferred from homology"/>
<keyword evidence="16" id="KW-1185">Reference proteome</keyword>
<dbReference type="Pfam" id="PF03820">
    <property type="entry name" value="SFXNs"/>
    <property type="match status" value="1"/>
</dbReference>
<keyword evidence="10" id="KW-0175">Coiled coil</keyword>
<evidence type="ECO:0000256" key="11">
    <source>
        <dbReference type="SAM" id="Phobius"/>
    </source>
</evidence>
<evidence type="ECO:0000256" key="6">
    <source>
        <dbReference type="ARBA" id="ARBA00022970"/>
    </source>
</evidence>
<feature type="transmembrane region" description="Helical" evidence="11">
    <location>
        <begin position="1024"/>
        <end position="1048"/>
    </location>
</feature>
<feature type="transmembrane region" description="Helical" evidence="11">
    <location>
        <begin position="656"/>
        <end position="674"/>
    </location>
</feature>
<feature type="coiled-coil region" evidence="10">
    <location>
        <begin position="275"/>
        <end position="302"/>
    </location>
</feature>
<feature type="transmembrane region" description="Helical" evidence="11">
    <location>
        <begin position="487"/>
        <end position="508"/>
    </location>
</feature>
<keyword evidence="5 11" id="KW-0812">Transmembrane</keyword>
<evidence type="ECO:0000256" key="9">
    <source>
        <dbReference type="ARBA" id="ARBA00023136"/>
    </source>
</evidence>
<feature type="domain" description="CSC1/OSCA1-like 7TM region" evidence="12">
    <location>
        <begin position="395"/>
        <end position="671"/>
    </location>
</feature>
<feature type="transmembrane region" description="Helical" evidence="11">
    <location>
        <begin position="855"/>
        <end position="878"/>
    </location>
</feature>